<dbReference type="EMBL" id="DF973187">
    <property type="protein sequence ID" value="GAU18533.1"/>
    <property type="molecule type" value="Genomic_DNA"/>
</dbReference>
<evidence type="ECO:0000313" key="1">
    <source>
        <dbReference type="EMBL" id="GAU18533.1"/>
    </source>
</evidence>
<evidence type="ECO:0000313" key="2">
    <source>
        <dbReference type="Proteomes" id="UP000242715"/>
    </source>
</evidence>
<name>A0A2Z6M904_TRISU</name>
<dbReference type="Proteomes" id="UP000242715">
    <property type="component" value="Unassembled WGS sequence"/>
</dbReference>
<accession>A0A2Z6M904</accession>
<keyword evidence="2" id="KW-1185">Reference proteome</keyword>
<organism evidence="1 2">
    <name type="scientific">Trifolium subterraneum</name>
    <name type="common">Subterranean clover</name>
    <dbReference type="NCBI Taxonomy" id="3900"/>
    <lineage>
        <taxon>Eukaryota</taxon>
        <taxon>Viridiplantae</taxon>
        <taxon>Streptophyta</taxon>
        <taxon>Embryophyta</taxon>
        <taxon>Tracheophyta</taxon>
        <taxon>Spermatophyta</taxon>
        <taxon>Magnoliopsida</taxon>
        <taxon>eudicotyledons</taxon>
        <taxon>Gunneridae</taxon>
        <taxon>Pentapetalae</taxon>
        <taxon>rosids</taxon>
        <taxon>fabids</taxon>
        <taxon>Fabales</taxon>
        <taxon>Fabaceae</taxon>
        <taxon>Papilionoideae</taxon>
        <taxon>50 kb inversion clade</taxon>
        <taxon>NPAAA clade</taxon>
        <taxon>Hologalegina</taxon>
        <taxon>IRL clade</taxon>
        <taxon>Trifolieae</taxon>
        <taxon>Trifolium</taxon>
    </lineage>
</organism>
<proteinExistence type="predicted"/>
<reference evidence="2" key="1">
    <citation type="journal article" date="2017" name="Front. Plant Sci.">
        <title>Climate Clever Clovers: New Paradigm to Reduce the Environmental Footprint of Ruminants by Breeding Low Methanogenic Forages Utilizing Haplotype Variation.</title>
        <authorList>
            <person name="Kaur P."/>
            <person name="Appels R."/>
            <person name="Bayer P.E."/>
            <person name="Keeble-Gagnere G."/>
            <person name="Wang J."/>
            <person name="Hirakawa H."/>
            <person name="Shirasawa K."/>
            <person name="Vercoe P."/>
            <person name="Stefanova K."/>
            <person name="Durmic Z."/>
            <person name="Nichols P."/>
            <person name="Revell C."/>
            <person name="Isobe S.N."/>
            <person name="Edwards D."/>
            <person name="Erskine W."/>
        </authorList>
    </citation>
    <scope>NUCLEOTIDE SEQUENCE [LARGE SCALE GENOMIC DNA]</scope>
    <source>
        <strain evidence="2">cv. Daliak</strain>
    </source>
</reference>
<dbReference type="AlphaFoldDB" id="A0A2Z6M904"/>
<protein>
    <submittedName>
        <fullName evidence="1">Uncharacterized protein</fullName>
    </submittedName>
</protein>
<sequence>MFKVIVIVQKTSKLTNDVPREDEQPISDDLVESSDASEDLIVCAPQITPKKRVLDDVNGTKIAARGSASAKTKTSKIVRQIKTE</sequence>
<gene>
    <name evidence="1" type="ORF">TSUD_325220</name>
</gene>